<feature type="compositionally biased region" description="Low complexity" evidence="1">
    <location>
        <begin position="334"/>
        <end position="343"/>
    </location>
</feature>
<dbReference type="Gene3D" id="3.40.50.2000">
    <property type="entry name" value="Glycogen Phosphorylase B"/>
    <property type="match status" value="2"/>
</dbReference>
<dbReference type="GO" id="GO:0016757">
    <property type="term" value="F:glycosyltransferase activity"/>
    <property type="evidence" value="ECO:0007669"/>
    <property type="project" value="UniProtKB-KW"/>
</dbReference>
<proteinExistence type="predicted"/>
<sequence length="374" mass="41577">MKALALVDAPEHVCCRYRLRAFEPALAEAGWSLTLRSLARGAFRRWFQFAEAAEFDTVLLQRKLLPGWQVRELRRRSRHLIFDFDDAVLYRDSYDPRGPHCRKRAGRFARIVQLADTVIAGNDFLADCALRAGARPERVRVIPTCVDTDQYTPRAFGEERAGASRLDLVWIGSSSTLQGLEQQRPLWERLGREVPGLRLRVICDRFPAFESIPVVEIPWNGATETAELAAGDVGVSWIPDDLWSRGKCGLKTLQYQAAGLPVLANPVGVQSEMVVPGVSGLLAATDDEWVDSAKRLANDPGLRRRMGVGARKSVESGYSVKAWAETFVDSIAESGSIRSSRSASSRRGRIRAESESRQPLGPSRQTFDSEPIGR</sequence>
<dbReference type="InterPro" id="IPR055259">
    <property type="entry name" value="YkvP/CgeB_Glyco_trans-like"/>
</dbReference>
<keyword evidence="3" id="KW-0328">Glycosyltransferase</keyword>
<dbReference type="EMBL" id="CP155447">
    <property type="protein sequence ID" value="XBH02728.1"/>
    <property type="molecule type" value="Genomic_DNA"/>
</dbReference>
<reference evidence="3" key="1">
    <citation type="submission" date="2024-05" db="EMBL/GenBank/DDBJ databases">
        <title>Planctomycetes of the genus Singulisphaera possess chitinolytic capabilities.</title>
        <authorList>
            <person name="Ivanova A."/>
        </authorList>
    </citation>
    <scope>NUCLEOTIDE SEQUENCE</scope>
    <source>
        <strain evidence="3">Ch08T</strain>
    </source>
</reference>
<feature type="region of interest" description="Disordered" evidence="1">
    <location>
        <begin position="334"/>
        <end position="374"/>
    </location>
</feature>
<accession>A0AAU7CCB6</accession>
<name>A0AAU7CCB6_9BACT</name>
<evidence type="ECO:0000313" key="3">
    <source>
        <dbReference type="EMBL" id="XBH02728.1"/>
    </source>
</evidence>
<organism evidence="3">
    <name type="scientific">Singulisphaera sp. Ch08</name>
    <dbReference type="NCBI Taxonomy" id="3120278"/>
    <lineage>
        <taxon>Bacteria</taxon>
        <taxon>Pseudomonadati</taxon>
        <taxon>Planctomycetota</taxon>
        <taxon>Planctomycetia</taxon>
        <taxon>Isosphaerales</taxon>
        <taxon>Isosphaeraceae</taxon>
        <taxon>Singulisphaera</taxon>
    </lineage>
</organism>
<evidence type="ECO:0000259" key="2">
    <source>
        <dbReference type="Pfam" id="PF13524"/>
    </source>
</evidence>
<dbReference type="EC" id="2.4.-.-" evidence="3"/>
<dbReference type="CDD" id="cd03801">
    <property type="entry name" value="GT4_PimA-like"/>
    <property type="match status" value="1"/>
</dbReference>
<dbReference type="PANTHER" id="PTHR12526">
    <property type="entry name" value="GLYCOSYLTRANSFERASE"/>
    <property type="match status" value="1"/>
</dbReference>
<dbReference type="AlphaFoldDB" id="A0AAU7CCB6"/>
<keyword evidence="3" id="KW-0808">Transferase</keyword>
<evidence type="ECO:0000256" key="1">
    <source>
        <dbReference type="SAM" id="MobiDB-lite"/>
    </source>
</evidence>
<dbReference type="Pfam" id="PF13524">
    <property type="entry name" value="Glyco_trans_1_2"/>
    <property type="match status" value="1"/>
</dbReference>
<gene>
    <name evidence="3" type="ORF">V5E97_31060</name>
</gene>
<protein>
    <submittedName>
        <fullName evidence="3">Glycosyltransferase family 4 protein</fullName>
        <ecNumber evidence="3">2.4.-.-</ecNumber>
    </submittedName>
</protein>
<feature type="domain" description="Spore protein YkvP/CgeB glycosyl transferase-like" evidence="2">
    <location>
        <begin position="186"/>
        <end position="328"/>
    </location>
</feature>
<dbReference type="PANTHER" id="PTHR12526:SF600">
    <property type="entry name" value="GLYCOSYL TRANSFERASE GROUP 1"/>
    <property type="match status" value="1"/>
</dbReference>
<dbReference type="RefSeq" id="WP_406695469.1">
    <property type="nucleotide sequence ID" value="NZ_CP155447.1"/>
</dbReference>
<dbReference type="SUPFAM" id="SSF53756">
    <property type="entry name" value="UDP-Glycosyltransferase/glycogen phosphorylase"/>
    <property type="match status" value="1"/>
</dbReference>